<evidence type="ECO:0000256" key="3">
    <source>
        <dbReference type="ARBA" id="ARBA00023163"/>
    </source>
</evidence>
<dbReference type="RefSeq" id="WP_188803629.1">
    <property type="nucleotide sequence ID" value="NZ_BMOK01000010.1"/>
</dbReference>
<evidence type="ECO:0000313" key="7">
    <source>
        <dbReference type="EMBL" id="GGL59039.1"/>
    </source>
</evidence>
<dbReference type="InterPro" id="IPR001789">
    <property type="entry name" value="Sig_transdc_resp-reg_receiver"/>
</dbReference>
<dbReference type="Pfam" id="PF12833">
    <property type="entry name" value="HTH_18"/>
    <property type="match status" value="1"/>
</dbReference>
<keyword evidence="3" id="KW-0804">Transcription</keyword>
<sequence>MNVLMVDDEYLELEQLLQLIYNRYPHWNLFTAEDSLEALEIAKDRDIQLAMIDIHLSGESGLDLAEKLQAQSKKPGIVIITAYQNFDYARRAIKLNAIDYIVKPVIRKELYDVLDKFEIRDGASPLTPMMQKALRFIREHYEDNIHLQDVADFVHVSPNYLSKKFNDEVRLSYKDYLVQVRINQAKLLMTQHPEYTIQFISNAVGFSSQNYFTNSFKKHEKKTPTQFRHGKTEPQDE</sequence>
<feature type="domain" description="Response regulatory" evidence="6">
    <location>
        <begin position="2"/>
        <end position="118"/>
    </location>
</feature>
<protein>
    <submittedName>
        <fullName evidence="7">DNA-binding response regulator</fullName>
    </submittedName>
</protein>
<keyword evidence="1" id="KW-0805">Transcription regulation</keyword>
<dbReference type="Gene3D" id="3.40.50.2300">
    <property type="match status" value="1"/>
</dbReference>
<accession>A0A917S518</accession>
<proteinExistence type="predicted"/>
<dbReference type="EMBL" id="BMOK01000010">
    <property type="protein sequence ID" value="GGL59039.1"/>
    <property type="molecule type" value="Genomic_DNA"/>
</dbReference>
<evidence type="ECO:0000256" key="2">
    <source>
        <dbReference type="ARBA" id="ARBA00023125"/>
    </source>
</evidence>
<reference evidence="7" key="2">
    <citation type="submission" date="2020-09" db="EMBL/GenBank/DDBJ databases">
        <authorList>
            <person name="Sun Q."/>
            <person name="Ohkuma M."/>
        </authorList>
    </citation>
    <scope>NUCLEOTIDE SEQUENCE</scope>
    <source>
        <strain evidence="7">JCM 15325</strain>
    </source>
</reference>
<dbReference type="CDD" id="cd17536">
    <property type="entry name" value="REC_YesN-like"/>
    <property type="match status" value="1"/>
</dbReference>
<evidence type="ECO:0000313" key="8">
    <source>
        <dbReference type="Proteomes" id="UP000654670"/>
    </source>
</evidence>
<evidence type="ECO:0000256" key="4">
    <source>
        <dbReference type="PROSITE-ProRule" id="PRU00169"/>
    </source>
</evidence>
<dbReference type="SMART" id="SM00342">
    <property type="entry name" value="HTH_ARAC"/>
    <property type="match status" value="1"/>
</dbReference>
<dbReference type="Pfam" id="PF00072">
    <property type="entry name" value="Response_reg"/>
    <property type="match status" value="1"/>
</dbReference>
<dbReference type="GO" id="GO:0043565">
    <property type="term" value="F:sequence-specific DNA binding"/>
    <property type="evidence" value="ECO:0007669"/>
    <property type="project" value="InterPro"/>
</dbReference>
<evidence type="ECO:0000256" key="1">
    <source>
        <dbReference type="ARBA" id="ARBA00023015"/>
    </source>
</evidence>
<name>A0A917S518_9BACL</name>
<keyword evidence="4" id="KW-0597">Phosphoprotein</keyword>
<dbReference type="InterPro" id="IPR018060">
    <property type="entry name" value="HTH_AraC"/>
</dbReference>
<reference evidence="7" key="1">
    <citation type="journal article" date="2014" name="Int. J. Syst. Evol. Microbiol.">
        <title>Complete genome sequence of Corynebacterium casei LMG S-19264T (=DSM 44701T), isolated from a smear-ripened cheese.</title>
        <authorList>
            <consortium name="US DOE Joint Genome Institute (JGI-PGF)"/>
            <person name="Walter F."/>
            <person name="Albersmeier A."/>
            <person name="Kalinowski J."/>
            <person name="Ruckert C."/>
        </authorList>
    </citation>
    <scope>NUCLEOTIDE SEQUENCE</scope>
    <source>
        <strain evidence="7">JCM 15325</strain>
    </source>
</reference>
<evidence type="ECO:0000259" key="6">
    <source>
        <dbReference type="PROSITE" id="PS50110"/>
    </source>
</evidence>
<dbReference type="SUPFAM" id="SSF46689">
    <property type="entry name" value="Homeodomain-like"/>
    <property type="match status" value="2"/>
</dbReference>
<keyword evidence="8" id="KW-1185">Reference proteome</keyword>
<dbReference type="PANTHER" id="PTHR43280">
    <property type="entry name" value="ARAC-FAMILY TRANSCRIPTIONAL REGULATOR"/>
    <property type="match status" value="1"/>
</dbReference>
<dbReference type="Proteomes" id="UP000654670">
    <property type="component" value="Unassembled WGS sequence"/>
</dbReference>
<dbReference type="SMART" id="SM00448">
    <property type="entry name" value="REC"/>
    <property type="match status" value="1"/>
</dbReference>
<dbReference type="InterPro" id="IPR011006">
    <property type="entry name" value="CheY-like_superfamily"/>
</dbReference>
<dbReference type="PROSITE" id="PS00041">
    <property type="entry name" value="HTH_ARAC_FAMILY_1"/>
    <property type="match status" value="1"/>
</dbReference>
<dbReference type="GO" id="GO:0000160">
    <property type="term" value="P:phosphorelay signal transduction system"/>
    <property type="evidence" value="ECO:0007669"/>
    <property type="project" value="InterPro"/>
</dbReference>
<dbReference type="AlphaFoldDB" id="A0A917S518"/>
<feature type="modified residue" description="4-aspartylphosphate" evidence="4">
    <location>
        <position position="53"/>
    </location>
</feature>
<dbReference type="InterPro" id="IPR009057">
    <property type="entry name" value="Homeodomain-like_sf"/>
</dbReference>
<dbReference type="InterPro" id="IPR018062">
    <property type="entry name" value="HTH_AraC-typ_CS"/>
</dbReference>
<evidence type="ECO:0000259" key="5">
    <source>
        <dbReference type="PROSITE" id="PS01124"/>
    </source>
</evidence>
<keyword evidence="2 7" id="KW-0238">DNA-binding</keyword>
<dbReference type="Gene3D" id="1.10.10.60">
    <property type="entry name" value="Homeodomain-like"/>
    <property type="match status" value="2"/>
</dbReference>
<dbReference type="GO" id="GO:0003700">
    <property type="term" value="F:DNA-binding transcription factor activity"/>
    <property type="evidence" value="ECO:0007669"/>
    <property type="project" value="InterPro"/>
</dbReference>
<organism evidence="7 8">
    <name type="scientific">Sporolactobacillus putidus</name>
    <dbReference type="NCBI Taxonomy" id="492735"/>
    <lineage>
        <taxon>Bacteria</taxon>
        <taxon>Bacillati</taxon>
        <taxon>Bacillota</taxon>
        <taxon>Bacilli</taxon>
        <taxon>Bacillales</taxon>
        <taxon>Sporolactobacillaceae</taxon>
        <taxon>Sporolactobacillus</taxon>
    </lineage>
</organism>
<comment type="caution">
    <text evidence="7">The sequence shown here is derived from an EMBL/GenBank/DDBJ whole genome shotgun (WGS) entry which is preliminary data.</text>
</comment>
<dbReference type="PROSITE" id="PS01124">
    <property type="entry name" value="HTH_ARAC_FAMILY_2"/>
    <property type="match status" value="1"/>
</dbReference>
<dbReference type="PANTHER" id="PTHR43280:SF28">
    <property type="entry name" value="HTH-TYPE TRANSCRIPTIONAL ACTIVATOR RHAS"/>
    <property type="match status" value="1"/>
</dbReference>
<gene>
    <name evidence="7" type="ORF">GCM10007968_23770</name>
</gene>
<feature type="domain" description="HTH araC/xylS-type" evidence="5">
    <location>
        <begin position="131"/>
        <end position="230"/>
    </location>
</feature>
<dbReference type="PROSITE" id="PS50110">
    <property type="entry name" value="RESPONSE_REGULATORY"/>
    <property type="match status" value="1"/>
</dbReference>
<dbReference type="SUPFAM" id="SSF52172">
    <property type="entry name" value="CheY-like"/>
    <property type="match status" value="1"/>
</dbReference>